<dbReference type="InterPro" id="IPR023881">
    <property type="entry name" value="Thiol_BshA"/>
</dbReference>
<dbReference type="InterPro" id="IPR028098">
    <property type="entry name" value="Glyco_trans_4-like_N"/>
</dbReference>
<dbReference type="GO" id="GO:0071793">
    <property type="term" value="P:bacillithiol biosynthetic process"/>
    <property type="evidence" value="ECO:0007669"/>
    <property type="project" value="InterPro"/>
</dbReference>
<dbReference type="AlphaFoldDB" id="E8WWD6"/>
<dbReference type="eggNOG" id="COG0438">
    <property type="taxonomic scope" value="Bacteria"/>
</dbReference>
<keyword evidence="3" id="KW-0808">Transferase</keyword>
<dbReference type="KEGG" id="acm:AciX9_1466"/>
<dbReference type="Gene3D" id="3.40.50.2000">
    <property type="entry name" value="Glycogen Phosphorylase B"/>
    <property type="match status" value="2"/>
</dbReference>
<name>E8WWD6_GRATM</name>
<reference evidence="4" key="1">
    <citation type="submission" date="2011-01" db="EMBL/GenBank/DDBJ databases">
        <title>Complete sequence of chromosome of Acidobacterium sp. MP5ACTX9.</title>
        <authorList>
            <consortium name="US DOE Joint Genome Institute"/>
            <person name="Lucas S."/>
            <person name="Copeland A."/>
            <person name="Lapidus A."/>
            <person name="Cheng J.-F."/>
            <person name="Goodwin L."/>
            <person name="Pitluck S."/>
            <person name="Teshima H."/>
            <person name="Detter J.C."/>
            <person name="Han C."/>
            <person name="Tapia R."/>
            <person name="Land M."/>
            <person name="Hauser L."/>
            <person name="Kyrpides N."/>
            <person name="Ivanova N."/>
            <person name="Ovchinnikova G."/>
            <person name="Pagani I."/>
            <person name="Rawat S.R."/>
            <person name="Mannisto M."/>
            <person name="Haggblom M.M."/>
            <person name="Woyke T."/>
        </authorList>
    </citation>
    <scope>NUCLEOTIDE SEQUENCE [LARGE SCALE GENOMIC DNA]</scope>
    <source>
        <strain evidence="4">MP5ACTX9</strain>
    </source>
</reference>
<dbReference type="RefSeq" id="WP_013579839.1">
    <property type="nucleotide sequence ID" value="NC_015064.1"/>
</dbReference>
<feature type="domain" description="Glycosyl transferase family 1" evidence="1">
    <location>
        <begin position="211"/>
        <end position="367"/>
    </location>
</feature>
<feature type="domain" description="Glycosyltransferase subfamily 4-like N-terminal" evidence="2">
    <location>
        <begin position="26"/>
        <end position="194"/>
    </location>
</feature>
<dbReference type="HOGENOM" id="CLU_009583_2_5_0"/>
<dbReference type="Pfam" id="PF13439">
    <property type="entry name" value="Glyco_transf_4"/>
    <property type="match status" value="1"/>
</dbReference>
<dbReference type="InterPro" id="IPR050194">
    <property type="entry name" value="Glycosyltransferase_grp1"/>
</dbReference>
<organism evidence="4">
    <name type="scientific">Granulicella tundricola (strain ATCC BAA-1859 / DSM 23138 / MP5ACTX9)</name>
    <dbReference type="NCBI Taxonomy" id="1198114"/>
    <lineage>
        <taxon>Bacteria</taxon>
        <taxon>Pseudomonadati</taxon>
        <taxon>Acidobacteriota</taxon>
        <taxon>Terriglobia</taxon>
        <taxon>Terriglobales</taxon>
        <taxon>Acidobacteriaceae</taxon>
        <taxon>Granulicella</taxon>
    </lineage>
</organism>
<protein>
    <submittedName>
        <fullName evidence="3">Glycosyl transferase group 1</fullName>
    </submittedName>
</protein>
<dbReference type="PANTHER" id="PTHR45947:SF3">
    <property type="entry name" value="SULFOQUINOVOSYL TRANSFERASE SQD2"/>
    <property type="match status" value="1"/>
</dbReference>
<dbReference type="Proteomes" id="UP000000343">
    <property type="component" value="Chromosome"/>
</dbReference>
<dbReference type="NCBIfam" id="TIGR03999">
    <property type="entry name" value="thiol_BshA"/>
    <property type="match status" value="1"/>
</dbReference>
<evidence type="ECO:0000313" key="4">
    <source>
        <dbReference type="Proteomes" id="UP000000343"/>
    </source>
</evidence>
<evidence type="ECO:0000259" key="2">
    <source>
        <dbReference type="Pfam" id="PF13439"/>
    </source>
</evidence>
<evidence type="ECO:0000259" key="1">
    <source>
        <dbReference type="Pfam" id="PF00534"/>
    </source>
</evidence>
<accession>E8WWD6</accession>
<gene>
    <name evidence="3" type="ordered locus">AciX9_1466</name>
</gene>
<dbReference type="PaxDb" id="1198114-AciX9_1466"/>
<dbReference type="PANTHER" id="PTHR45947">
    <property type="entry name" value="SULFOQUINOVOSYL TRANSFERASE SQD2"/>
    <property type="match status" value="1"/>
</dbReference>
<dbReference type="OrthoDB" id="9810929at2"/>
<dbReference type="InterPro" id="IPR001296">
    <property type="entry name" value="Glyco_trans_1"/>
</dbReference>
<dbReference type="GO" id="GO:0016757">
    <property type="term" value="F:glycosyltransferase activity"/>
    <property type="evidence" value="ECO:0007669"/>
    <property type="project" value="InterPro"/>
</dbReference>
<keyword evidence="4" id="KW-1185">Reference proteome</keyword>
<dbReference type="Pfam" id="PF00534">
    <property type="entry name" value="Glycos_transf_1"/>
    <property type="match status" value="1"/>
</dbReference>
<proteinExistence type="predicted"/>
<dbReference type="EMBL" id="CP002480">
    <property type="protein sequence ID" value="ADW68519.1"/>
    <property type="molecule type" value="Genomic_DNA"/>
</dbReference>
<dbReference type="SUPFAM" id="SSF53756">
    <property type="entry name" value="UDP-Glycosyltransferase/glycogen phosphorylase"/>
    <property type="match status" value="1"/>
</dbReference>
<evidence type="ECO:0000313" key="3">
    <source>
        <dbReference type="EMBL" id="ADW68519.1"/>
    </source>
</evidence>
<dbReference type="STRING" id="1198114.AciX9_1466"/>
<sequence>MTYEPPIPATPTDRRLKIGITCYPTYGGSGVVATELGIELAARGHDIHFITSSPPFRLTGRESNIHFHQVEVFHYPLFEHPPYDLALATRMAEVAEFYELDLLHVHYAIPHSVSAYLAKQMLAARGLHLPFITTLHGTDITLVGLDRSYLPITRFGIEQSDGVTSISSYLREQTEKLFHVKKPIEVIRNFVNCDVYIAKPDLIAEMRPRFARPEEKLLVHLSNFRPVKRVADVIQVFARVANAMPARLMLIGDGPDRSTAEYLARKLKVADRIHFLGKQDNVNELLPVADLMVMPSEMESFGLAALESMACRVPAIATRVGGVPELIEDGVNGLLFETGDVDSMAHSAIALLADPGRLEAMSAAARKTAQDHFCAYTIIGNYESYYRRILASGS</sequence>